<dbReference type="KEGG" id="nri:NRI_0113"/>
<organism evidence="2 3">
    <name type="scientific">Neorickettsia risticii (strain Illinois)</name>
    <dbReference type="NCBI Taxonomy" id="434131"/>
    <lineage>
        <taxon>Bacteria</taxon>
        <taxon>Pseudomonadati</taxon>
        <taxon>Pseudomonadota</taxon>
        <taxon>Alphaproteobacteria</taxon>
        <taxon>Rickettsiales</taxon>
        <taxon>Anaplasmataceae</taxon>
        <taxon>Neorickettsia</taxon>
    </lineage>
</organism>
<evidence type="ECO:0000313" key="3">
    <source>
        <dbReference type="Proteomes" id="UP000001627"/>
    </source>
</evidence>
<sequence length="275" mass="29841">MGTNEKIWIACGVVGFLLLLALAAGLYWLCKARARRAVDATLEDVKVTDLVPGVEGVLFSSDELLGPAGATEPTWDSDVIILDTTLGVPTFGRYPIRGSKAVFYRALGIAGRVVGEDVRQRALQSEVVVSSEGCTRSGMNWALAHIFCSQLYSAAVDDNSEIDLRNTLMNVAQAVFSEGVAKCVDDMRRNRSPSGRGITVLVHLPFSSARSAVMSREEQAEYFAGCLAEAAISNVRGRFGAKIKVCCGSEELRALCTETVRRTVEELQDQNLQTW</sequence>
<keyword evidence="1" id="KW-0472">Membrane</keyword>
<name>C6V3Z4_NEORI</name>
<evidence type="ECO:0000256" key="1">
    <source>
        <dbReference type="SAM" id="Phobius"/>
    </source>
</evidence>
<protein>
    <submittedName>
        <fullName evidence="2">Uncharacterized protein</fullName>
    </submittedName>
</protein>
<reference evidence="2 3" key="1">
    <citation type="journal article" date="2009" name="Nucleic Acids Res.">
        <title>Analysis of complete genome sequence of Neorickettsia risticii: causative agent of Potomac horse fever.</title>
        <authorList>
            <person name="Lin M."/>
            <person name="Zhang C."/>
            <person name="Gibson K."/>
            <person name="Rikihisa Y."/>
        </authorList>
    </citation>
    <scope>NUCLEOTIDE SEQUENCE [LARGE SCALE GENOMIC DNA]</scope>
    <source>
        <strain evidence="2 3">Illinois</strain>
    </source>
</reference>
<dbReference type="OrthoDB" id="7165788at2"/>
<dbReference type="AlphaFoldDB" id="C6V3Z4"/>
<dbReference type="RefSeq" id="WP_015816002.1">
    <property type="nucleotide sequence ID" value="NC_013009.1"/>
</dbReference>
<keyword evidence="3" id="KW-1185">Reference proteome</keyword>
<dbReference type="HOGENOM" id="CLU_1045203_0_0_5"/>
<gene>
    <name evidence="2" type="ordered locus">NRI_0113</name>
</gene>
<dbReference type="EMBL" id="CP001431">
    <property type="protein sequence ID" value="ACT69111.1"/>
    <property type="molecule type" value="Genomic_DNA"/>
</dbReference>
<dbReference type="Proteomes" id="UP000001627">
    <property type="component" value="Chromosome"/>
</dbReference>
<accession>C6V3Z4</accession>
<proteinExistence type="predicted"/>
<keyword evidence="1" id="KW-0812">Transmembrane</keyword>
<feature type="transmembrane region" description="Helical" evidence="1">
    <location>
        <begin position="7"/>
        <end position="29"/>
    </location>
</feature>
<evidence type="ECO:0000313" key="2">
    <source>
        <dbReference type="EMBL" id="ACT69111.1"/>
    </source>
</evidence>
<keyword evidence="1" id="KW-1133">Transmembrane helix</keyword>